<dbReference type="InterPro" id="IPR010920">
    <property type="entry name" value="LSM_dom_sf"/>
</dbReference>
<comment type="function">
    <text evidence="9">Plays role in pre-mRNA splicing as component of the U4/U6-U5 tri-snRNP complex that is involved in spliceosome assembly, and as component of the precatalytic spliceosome (spliceosome B complex). The heptameric LSM2-8 complex binds specifically to the 3'-terminal U-tract of U6 snRNA.</text>
</comment>
<sequence>MTCRCVRLACIVRAWIRSPLAEQVLVITQDGRVIVGKLMGFDQTTNVILADSVERIFSPDEPVIEEPLGVEIVRGDNITLIGAVDEEADKEIDLSTIRAYPLADVTH</sequence>
<evidence type="ECO:0000256" key="9">
    <source>
        <dbReference type="RuleBase" id="RU365048"/>
    </source>
</evidence>
<keyword evidence="8 9" id="KW-0687">Ribonucleoprotein</keyword>
<dbReference type="InterPro" id="IPR001163">
    <property type="entry name" value="Sm_dom_euk/arc"/>
</dbReference>
<dbReference type="PROSITE" id="PS52002">
    <property type="entry name" value="SM"/>
    <property type="match status" value="1"/>
</dbReference>
<evidence type="ECO:0000256" key="3">
    <source>
        <dbReference type="ARBA" id="ARBA00022664"/>
    </source>
</evidence>
<comment type="subunit">
    <text evidence="9">LSm subunits form a heteromer with a doughnut shape.</text>
</comment>
<evidence type="ECO:0000256" key="4">
    <source>
        <dbReference type="ARBA" id="ARBA00022728"/>
    </source>
</evidence>
<dbReference type="SUPFAM" id="SSF50182">
    <property type="entry name" value="Sm-like ribonucleoproteins"/>
    <property type="match status" value="1"/>
</dbReference>
<evidence type="ECO:0000256" key="7">
    <source>
        <dbReference type="ARBA" id="ARBA00023242"/>
    </source>
</evidence>
<evidence type="ECO:0000256" key="6">
    <source>
        <dbReference type="ARBA" id="ARBA00023187"/>
    </source>
</evidence>
<comment type="subcellular location">
    <subcellularLocation>
        <location evidence="1 9">Nucleus</location>
    </subcellularLocation>
</comment>
<dbReference type="Proteomes" id="UP000237144">
    <property type="component" value="Unassembled WGS sequence"/>
</dbReference>
<evidence type="ECO:0000313" key="11">
    <source>
        <dbReference type="EMBL" id="POY74783.1"/>
    </source>
</evidence>
<keyword evidence="12" id="KW-1185">Reference proteome</keyword>
<comment type="similarity">
    <text evidence="2 9">Belongs to the snRNP Sm proteins family.</text>
</comment>
<evidence type="ECO:0000256" key="5">
    <source>
        <dbReference type="ARBA" id="ARBA00022884"/>
    </source>
</evidence>
<dbReference type="GO" id="GO:0071011">
    <property type="term" value="C:precatalytic spliceosome"/>
    <property type="evidence" value="ECO:0007669"/>
    <property type="project" value="TreeGrafter"/>
</dbReference>
<dbReference type="Gene3D" id="2.30.30.100">
    <property type="match status" value="1"/>
</dbReference>
<dbReference type="InterPro" id="IPR044642">
    <property type="entry name" value="PTHR15588"/>
</dbReference>
<dbReference type="GO" id="GO:0003729">
    <property type="term" value="F:mRNA binding"/>
    <property type="evidence" value="ECO:0007669"/>
    <property type="project" value="TreeGrafter"/>
</dbReference>
<gene>
    <name evidence="9" type="primary">LSM8</name>
    <name evidence="11" type="ORF">BMF94_2056</name>
</gene>
<keyword evidence="3 9" id="KW-0507">mRNA processing</keyword>
<dbReference type="PANTHER" id="PTHR15588">
    <property type="entry name" value="LSM1"/>
    <property type="match status" value="1"/>
</dbReference>
<dbReference type="CDD" id="cd01727">
    <property type="entry name" value="LSm8"/>
    <property type="match status" value="1"/>
</dbReference>
<evidence type="ECO:0000313" key="12">
    <source>
        <dbReference type="Proteomes" id="UP000237144"/>
    </source>
</evidence>
<dbReference type="InterPro" id="IPR047575">
    <property type="entry name" value="Sm"/>
</dbReference>
<dbReference type="FunFam" id="2.30.30.100:FF:000027">
    <property type="entry name" value="U6 snRNA-associated Sm-like protein LSm8"/>
    <property type="match status" value="1"/>
</dbReference>
<protein>
    <recommendedName>
        <fullName evidence="9">LSM2-LSM8 complex subunit LSM8</fullName>
    </recommendedName>
</protein>
<proteinExistence type="inferred from homology"/>
<dbReference type="STRING" id="741276.A0A2S5BDF3"/>
<dbReference type="PANTHER" id="PTHR15588:SF9">
    <property type="entry name" value="U6 SNRNA-ASSOCIATED SM-LIKE PROTEIN LSM8"/>
    <property type="match status" value="1"/>
</dbReference>
<dbReference type="InterPro" id="IPR034103">
    <property type="entry name" value="Lsm8"/>
</dbReference>
<name>A0A2S5BDF3_9BASI</name>
<dbReference type="Pfam" id="PF01423">
    <property type="entry name" value="LSM"/>
    <property type="match status" value="1"/>
</dbReference>
<comment type="caution">
    <text evidence="11">The sequence shown here is derived from an EMBL/GenBank/DDBJ whole genome shotgun (WGS) entry which is preliminary data.</text>
</comment>
<evidence type="ECO:0000259" key="10">
    <source>
        <dbReference type="PROSITE" id="PS52002"/>
    </source>
</evidence>
<dbReference type="AlphaFoldDB" id="A0A2S5BDF3"/>
<reference evidence="11 12" key="1">
    <citation type="journal article" date="2018" name="Front. Microbiol.">
        <title>Prospects for Fungal Bioremediation of Acidic Radioactive Waste Sites: Characterization and Genome Sequence of Rhodotorula taiwanensis MD1149.</title>
        <authorList>
            <person name="Tkavc R."/>
            <person name="Matrosova V.Y."/>
            <person name="Grichenko O.E."/>
            <person name="Gostincar C."/>
            <person name="Volpe R.P."/>
            <person name="Klimenkova P."/>
            <person name="Gaidamakova E.K."/>
            <person name="Zhou C.E."/>
            <person name="Stewart B.J."/>
            <person name="Lyman M.G."/>
            <person name="Malfatti S.A."/>
            <person name="Rubinfeld B."/>
            <person name="Courtot M."/>
            <person name="Singh J."/>
            <person name="Dalgard C.L."/>
            <person name="Hamilton T."/>
            <person name="Frey K.G."/>
            <person name="Gunde-Cimerman N."/>
            <person name="Dugan L."/>
            <person name="Daly M.J."/>
        </authorList>
    </citation>
    <scope>NUCLEOTIDE SEQUENCE [LARGE SCALE GENOMIC DNA]</scope>
    <source>
        <strain evidence="11 12">MD1149</strain>
    </source>
</reference>
<feature type="domain" description="Sm" evidence="10">
    <location>
        <begin position="11"/>
        <end position="87"/>
    </location>
</feature>
<keyword evidence="4 9" id="KW-0747">Spliceosome</keyword>
<dbReference type="GO" id="GO:0000398">
    <property type="term" value="P:mRNA splicing, via spliceosome"/>
    <property type="evidence" value="ECO:0007669"/>
    <property type="project" value="UniProtKB-UniRule"/>
</dbReference>
<keyword evidence="6 9" id="KW-0508">mRNA splicing</keyword>
<dbReference type="GO" id="GO:0046540">
    <property type="term" value="C:U4/U6 x U5 tri-snRNP complex"/>
    <property type="evidence" value="ECO:0007669"/>
    <property type="project" value="UniProtKB-UniRule"/>
</dbReference>
<dbReference type="EMBL" id="PJQD01000021">
    <property type="protein sequence ID" value="POY74783.1"/>
    <property type="molecule type" value="Genomic_DNA"/>
</dbReference>
<evidence type="ECO:0000256" key="8">
    <source>
        <dbReference type="ARBA" id="ARBA00023274"/>
    </source>
</evidence>
<organism evidence="11 12">
    <name type="scientific">Rhodotorula taiwanensis</name>
    <dbReference type="NCBI Taxonomy" id="741276"/>
    <lineage>
        <taxon>Eukaryota</taxon>
        <taxon>Fungi</taxon>
        <taxon>Dikarya</taxon>
        <taxon>Basidiomycota</taxon>
        <taxon>Pucciniomycotina</taxon>
        <taxon>Microbotryomycetes</taxon>
        <taxon>Sporidiobolales</taxon>
        <taxon>Sporidiobolaceae</taxon>
        <taxon>Rhodotorula</taxon>
    </lineage>
</organism>
<evidence type="ECO:0000256" key="2">
    <source>
        <dbReference type="ARBA" id="ARBA00006850"/>
    </source>
</evidence>
<dbReference type="SMART" id="SM00651">
    <property type="entry name" value="Sm"/>
    <property type="match status" value="1"/>
</dbReference>
<evidence type="ECO:0000256" key="1">
    <source>
        <dbReference type="ARBA" id="ARBA00004123"/>
    </source>
</evidence>
<keyword evidence="7 9" id="KW-0539">Nucleus</keyword>
<keyword evidence="5 9" id="KW-0694">RNA-binding</keyword>
<accession>A0A2S5BDF3</accession>
<dbReference type="GO" id="GO:0005688">
    <property type="term" value="C:U6 snRNP"/>
    <property type="evidence" value="ECO:0007669"/>
    <property type="project" value="UniProtKB-UniRule"/>
</dbReference>
<dbReference type="OrthoDB" id="10263346at2759"/>